<evidence type="ECO:0000259" key="3">
    <source>
        <dbReference type="PROSITE" id="PS50871"/>
    </source>
</evidence>
<dbReference type="InterPro" id="IPR050392">
    <property type="entry name" value="Collagen/C1q_domain"/>
</dbReference>
<feature type="domain" description="C1q" evidence="3">
    <location>
        <begin position="53"/>
        <end position="184"/>
    </location>
</feature>
<gene>
    <name evidence="5" type="primary">LOC111109589</name>
</gene>
<accession>A0A8B8BE37</accession>
<dbReference type="RefSeq" id="XP_022301483.1">
    <property type="nucleotide sequence ID" value="XM_022445775.1"/>
</dbReference>
<comment type="subcellular location">
    <subcellularLocation>
        <location evidence="1">Secreted</location>
    </subcellularLocation>
</comment>
<keyword evidence="2" id="KW-0964">Secreted</keyword>
<reference evidence="4" key="1">
    <citation type="submission" date="2024-06" db="UniProtKB">
        <authorList>
            <consortium name="RefSeq"/>
        </authorList>
    </citation>
    <scope>NUCLEOTIDE SEQUENCE [LARGE SCALE GENOMIC DNA]</scope>
</reference>
<keyword evidence="4" id="KW-1185">Reference proteome</keyword>
<dbReference type="KEGG" id="cvn:111109589"/>
<evidence type="ECO:0000313" key="5">
    <source>
        <dbReference type="RefSeq" id="XP_022301483.1"/>
    </source>
</evidence>
<dbReference type="Gene3D" id="2.60.120.40">
    <property type="match status" value="1"/>
</dbReference>
<dbReference type="Pfam" id="PF00386">
    <property type="entry name" value="C1q"/>
    <property type="match status" value="1"/>
</dbReference>
<dbReference type="PANTHER" id="PTHR15427:SF33">
    <property type="entry name" value="COLLAGEN IV NC1 DOMAIN-CONTAINING PROTEIN"/>
    <property type="match status" value="1"/>
</dbReference>
<dbReference type="SUPFAM" id="SSF49842">
    <property type="entry name" value="TNF-like"/>
    <property type="match status" value="1"/>
</dbReference>
<evidence type="ECO:0000256" key="1">
    <source>
        <dbReference type="ARBA" id="ARBA00004613"/>
    </source>
</evidence>
<dbReference type="PRINTS" id="PR00007">
    <property type="entry name" value="COMPLEMNTC1Q"/>
</dbReference>
<dbReference type="SMART" id="SM00110">
    <property type="entry name" value="C1Q"/>
    <property type="match status" value="1"/>
</dbReference>
<evidence type="ECO:0000256" key="2">
    <source>
        <dbReference type="ARBA" id="ARBA00022525"/>
    </source>
</evidence>
<dbReference type="GeneID" id="111109589"/>
<dbReference type="PROSITE" id="PS50871">
    <property type="entry name" value="C1Q"/>
    <property type="match status" value="1"/>
</dbReference>
<evidence type="ECO:0000313" key="4">
    <source>
        <dbReference type="Proteomes" id="UP000694844"/>
    </source>
</evidence>
<dbReference type="GO" id="GO:0005581">
    <property type="term" value="C:collagen trimer"/>
    <property type="evidence" value="ECO:0007669"/>
    <property type="project" value="UniProtKB-KW"/>
</dbReference>
<proteinExistence type="predicted"/>
<sequence length="184" mass="20449">MQVQSNVTSYLYDNIRLAKNSIKQYQRTQIELSSAVASLEVFRKNMSLLDGYVEKSNVGFTVGVLSSNFPSLSNDIVLFNYVITNTGLSYNTKTGKFNAPKSGTYVFFVTAVSSYNNTLSFNIVYNGTSKVRTYSDDSAPYQTGTNLVVLVLDKGDSVWVSRGHDKLFTTFKNIPLTTFSGFLL</sequence>
<dbReference type="OrthoDB" id="10071402at2759"/>
<protein>
    <submittedName>
        <fullName evidence="5">Complement C1q tumor necrosis factor-related protein 3-like</fullName>
    </submittedName>
</protein>
<dbReference type="InterPro" id="IPR001073">
    <property type="entry name" value="C1q_dom"/>
</dbReference>
<dbReference type="AlphaFoldDB" id="A0A8B8BE37"/>
<dbReference type="InterPro" id="IPR008983">
    <property type="entry name" value="Tumour_necrosis_fac-like_dom"/>
</dbReference>
<reference evidence="5" key="2">
    <citation type="submission" date="2025-08" db="UniProtKB">
        <authorList>
            <consortium name="RefSeq"/>
        </authorList>
    </citation>
    <scope>IDENTIFICATION</scope>
    <source>
        <tissue evidence="5">Whole sample</tissue>
    </source>
</reference>
<name>A0A8B8BE37_CRAVI</name>
<organism evidence="4 5">
    <name type="scientific">Crassostrea virginica</name>
    <name type="common">Eastern oyster</name>
    <dbReference type="NCBI Taxonomy" id="6565"/>
    <lineage>
        <taxon>Eukaryota</taxon>
        <taxon>Metazoa</taxon>
        <taxon>Spiralia</taxon>
        <taxon>Lophotrochozoa</taxon>
        <taxon>Mollusca</taxon>
        <taxon>Bivalvia</taxon>
        <taxon>Autobranchia</taxon>
        <taxon>Pteriomorphia</taxon>
        <taxon>Ostreida</taxon>
        <taxon>Ostreoidea</taxon>
        <taxon>Ostreidae</taxon>
        <taxon>Crassostrea</taxon>
    </lineage>
</organism>
<dbReference type="PANTHER" id="PTHR15427">
    <property type="entry name" value="EMILIN ELASTIN MICROFIBRIL INTERFACE-LOCATED PROTEIN ELASTIN MICROFIBRIL INTERFACER"/>
    <property type="match status" value="1"/>
</dbReference>
<dbReference type="Proteomes" id="UP000694844">
    <property type="component" value="Chromosome 1"/>
</dbReference>